<dbReference type="KEGG" id="lpy:FIV34_11880"/>
<name>A0A4Y5Z5L4_9GAMM</name>
<reference evidence="1 2" key="1">
    <citation type="submission" date="2019-06" db="EMBL/GenBank/DDBJ databases">
        <title>A complete genome sequence for Luteibacter pinisoli MAH-14.</title>
        <authorList>
            <person name="Baltrus D.A."/>
        </authorList>
    </citation>
    <scope>NUCLEOTIDE SEQUENCE [LARGE SCALE GENOMIC DNA]</scope>
    <source>
        <strain evidence="1 2">MAH-14</strain>
    </source>
</reference>
<evidence type="ECO:0000313" key="1">
    <source>
        <dbReference type="EMBL" id="QDE39859.1"/>
    </source>
</evidence>
<dbReference type="Proteomes" id="UP000316093">
    <property type="component" value="Chromosome"/>
</dbReference>
<gene>
    <name evidence="1" type="ORF">FIV34_11880</name>
</gene>
<dbReference type="InterPro" id="IPR002110">
    <property type="entry name" value="Ankyrin_rpt"/>
</dbReference>
<sequence>MVRSVAGGLTALHSLVRLKAQPEGMEARMNPHLQRMLCDAAWDGDARLIEALLNDPDVIPGAHHSTALVHAAHRGKTRCAELLLPVSDPQARNAEPLWRAARYRRAACVRLLAPLSDTTHWARWQWDELPSAMTALLVRLGKEVPGQ</sequence>
<dbReference type="OrthoDB" id="6003230at2"/>
<dbReference type="Gene3D" id="1.25.40.20">
    <property type="entry name" value="Ankyrin repeat-containing domain"/>
    <property type="match status" value="1"/>
</dbReference>
<proteinExistence type="predicted"/>
<dbReference type="InterPro" id="IPR036770">
    <property type="entry name" value="Ankyrin_rpt-contain_sf"/>
</dbReference>
<organism evidence="1 2">
    <name type="scientific">Luteibacter pinisoli</name>
    <dbReference type="NCBI Taxonomy" id="2589080"/>
    <lineage>
        <taxon>Bacteria</taxon>
        <taxon>Pseudomonadati</taxon>
        <taxon>Pseudomonadota</taxon>
        <taxon>Gammaproteobacteria</taxon>
        <taxon>Lysobacterales</taxon>
        <taxon>Rhodanobacteraceae</taxon>
        <taxon>Luteibacter</taxon>
    </lineage>
</organism>
<dbReference type="SUPFAM" id="SSF48403">
    <property type="entry name" value="Ankyrin repeat"/>
    <property type="match status" value="1"/>
</dbReference>
<evidence type="ECO:0000313" key="2">
    <source>
        <dbReference type="Proteomes" id="UP000316093"/>
    </source>
</evidence>
<dbReference type="Pfam" id="PF12796">
    <property type="entry name" value="Ank_2"/>
    <property type="match status" value="1"/>
</dbReference>
<dbReference type="AlphaFoldDB" id="A0A4Y5Z5L4"/>
<protein>
    <submittedName>
        <fullName evidence="1">Ankyrin repeat domain-containing protein</fullName>
    </submittedName>
</protein>
<keyword evidence="2" id="KW-1185">Reference proteome</keyword>
<accession>A0A4Y5Z5L4</accession>
<dbReference type="EMBL" id="CP041046">
    <property type="protein sequence ID" value="QDE39859.1"/>
    <property type="molecule type" value="Genomic_DNA"/>
</dbReference>